<feature type="transmembrane region" description="Helical" evidence="8">
    <location>
        <begin position="60"/>
        <end position="84"/>
    </location>
</feature>
<evidence type="ECO:0000256" key="2">
    <source>
        <dbReference type="ARBA" id="ARBA00005914"/>
    </source>
</evidence>
<dbReference type="Pfam" id="PF03253">
    <property type="entry name" value="UT"/>
    <property type="match status" value="1"/>
</dbReference>
<evidence type="ECO:0008006" key="11">
    <source>
        <dbReference type="Google" id="ProtNLM"/>
    </source>
</evidence>
<reference evidence="9 10" key="1">
    <citation type="journal article" date="2012" name="Nature">
        <title>The genomic landscape of species divergence in Ficedula flycatchers.</title>
        <authorList>
            <person name="Ellegren H."/>
            <person name="Smeds L."/>
            <person name="Burri R."/>
            <person name="Olason P.I."/>
            <person name="Backstrom N."/>
            <person name="Kawakami T."/>
            <person name="Kunstner A."/>
            <person name="Makinen H."/>
            <person name="Nadachowska-Brzyska K."/>
            <person name="Qvarnstrom A."/>
            <person name="Uebbing S."/>
            <person name="Wolf J.B."/>
        </authorList>
    </citation>
    <scope>NUCLEOTIDE SEQUENCE [LARGE SCALE GENOMIC DNA]</scope>
</reference>
<dbReference type="GeneTree" id="ENSGT00390000018729"/>
<dbReference type="AlphaFoldDB" id="A0A803VS12"/>
<dbReference type="Proteomes" id="UP000016665">
    <property type="component" value="Chromosome Z"/>
</dbReference>
<reference evidence="9" key="3">
    <citation type="submission" date="2025-09" db="UniProtKB">
        <authorList>
            <consortium name="Ensembl"/>
        </authorList>
    </citation>
    <scope>IDENTIFICATION</scope>
</reference>
<proteinExistence type="inferred from homology"/>
<feature type="transmembrane region" description="Helical" evidence="8">
    <location>
        <begin position="90"/>
        <end position="109"/>
    </location>
</feature>
<sequence length="427" mass="46244">MENGVDVKIETRGERMPMKQNPLSTGGKSFCRAVGYLTGDMKDFGTWLKDKPLLIQLLDWVLRGISQVMFVNNPLSGLVILTGLLLQNPWWTLTGCVGTLVSTLTALILGQDRSAIAAGLHGYNGVLVGLLMAVFSADGDYNWWLLLPVTLVSMTCPIFASALSTVFSKWDLPVLTLPFNLALTLYLAASGPHNLFFPTTVIHPATATPNITWADAEVTMVGCLKGNTLLHLQSEILQKCIIFLYKLLCFGLDGTLDDQAVSTRPWAGTPSTVPGCSKPHPWALPGIQGQPQLWAPCARACPPSQPAIPSQYPIHRCPLALGAIACVLSLHALSPVPVQLSWSPFRPCQGLSALPGAFSGAAEQPQLCQPGSRAEGLQPCSIFITLLWTGSSDIPPPLLHYGLAVQNLNYRRTIIQNIRVYSMNIHF</sequence>
<dbReference type="Ensembl" id="ENSFALT00000041113.1">
    <property type="protein sequence ID" value="ENSFALP00000025518.1"/>
    <property type="gene ID" value="ENSFALG00000024024.1"/>
</dbReference>
<evidence type="ECO:0000256" key="8">
    <source>
        <dbReference type="SAM" id="Phobius"/>
    </source>
</evidence>
<feature type="transmembrane region" description="Helical" evidence="8">
    <location>
        <begin position="116"/>
        <end position="137"/>
    </location>
</feature>
<accession>A0A803VS12</accession>
<evidence type="ECO:0000256" key="7">
    <source>
        <dbReference type="ARBA" id="ARBA00033993"/>
    </source>
</evidence>
<keyword evidence="5 8" id="KW-1133">Transmembrane helix</keyword>
<comment type="similarity">
    <text evidence="2">Belongs to the urea transporter family.</text>
</comment>
<name>A0A803VS12_FICAL</name>
<dbReference type="GO" id="GO:0005886">
    <property type="term" value="C:plasma membrane"/>
    <property type="evidence" value="ECO:0007669"/>
    <property type="project" value="UniProtKB-SubCell"/>
</dbReference>
<evidence type="ECO:0000256" key="4">
    <source>
        <dbReference type="ARBA" id="ARBA00022692"/>
    </source>
</evidence>
<evidence type="ECO:0000256" key="6">
    <source>
        <dbReference type="ARBA" id="ARBA00023136"/>
    </source>
</evidence>
<evidence type="ECO:0000256" key="1">
    <source>
        <dbReference type="ARBA" id="ARBA00004651"/>
    </source>
</evidence>
<keyword evidence="6 8" id="KW-0472">Membrane</keyword>
<dbReference type="InterPro" id="IPR004937">
    <property type="entry name" value="Urea_transporter"/>
</dbReference>
<dbReference type="GO" id="GO:0015204">
    <property type="term" value="F:urea transmembrane transporter activity"/>
    <property type="evidence" value="ECO:0007669"/>
    <property type="project" value="InterPro"/>
</dbReference>
<evidence type="ECO:0000313" key="10">
    <source>
        <dbReference type="Proteomes" id="UP000016665"/>
    </source>
</evidence>
<comment type="subcellular location">
    <subcellularLocation>
        <location evidence="1">Cell membrane</location>
        <topology evidence="1">Multi-pass membrane protein</topology>
    </subcellularLocation>
</comment>
<feature type="transmembrane region" description="Helical" evidence="8">
    <location>
        <begin position="143"/>
        <end position="163"/>
    </location>
</feature>
<dbReference type="Gene3D" id="1.10.3430.10">
    <property type="entry name" value="Ammonium transporter AmtB like domains"/>
    <property type="match status" value="1"/>
</dbReference>
<evidence type="ECO:0000256" key="3">
    <source>
        <dbReference type="ARBA" id="ARBA00022475"/>
    </source>
</evidence>
<protein>
    <recommendedName>
        <fullName evidence="11">Urea transporter</fullName>
    </recommendedName>
</protein>
<evidence type="ECO:0000313" key="9">
    <source>
        <dbReference type="Ensembl" id="ENSFALP00000025518.1"/>
    </source>
</evidence>
<dbReference type="PANTHER" id="PTHR10464:SF4">
    <property type="entry name" value="UREA TRANSPORTER"/>
    <property type="match status" value="1"/>
</dbReference>
<gene>
    <name evidence="9" type="primary">LOC107604302</name>
</gene>
<dbReference type="InterPro" id="IPR029020">
    <property type="entry name" value="Ammonium/urea_transptr"/>
</dbReference>
<keyword evidence="10" id="KW-1185">Reference proteome</keyword>
<evidence type="ECO:0000256" key="5">
    <source>
        <dbReference type="ARBA" id="ARBA00022989"/>
    </source>
</evidence>
<keyword evidence="3" id="KW-1003">Cell membrane</keyword>
<comment type="catalytic activity">
    <reaction evidence="7">
        <text>urea(in) = urea(out)</text>
        <dbReference type="Rhea" id="RHEA:32799"/>
        <dbReference type="ChEBI" id="CHEBI:16199"/>
    </reaction>
</comment>
<reference evidence="9" key="2">
    <citation type="submission" date="2025-08" db="UniProtKB">
        <authorList>
            <consortium name="Ensembl"/>
        </authorList>
    </citation>
    <scope>IDENTIFICATION</scope>
</reference>
<dbReference type="FunFam" id="1.10.3430.10:FF:000033">
    <property type="entry name" value="Solute carrier family 14 member 2"/>
    <property type="match status" value="1"/>
</dbReference>
<organism evidence="9 10">
    <name type="scientific">Ficedula albicollis</name>
    <name type="common">Collared flycatcher</name>
    <name type="synonym">Muscicapa albicollis</name>
    <dbReference type="NCBI Taxonomy" id="59894"/>
    <lineage>
        <taxon>Eukaryota</taxon>
        <taxon>Metazoa</taxon>
        <taxon>Chordata</taxon>
        <taxon>Craniata</taxon>
        <taxon>Vertebrata</taxon>
        <taxon>Euteleostomi</taxon>
        <taxon>Archelosauria</taxon>
        <taxon>Archosauria</taxon>
        <taxon>Dinosauria</taxon>
        <taxon>Saurischia</taxon>
        <taxon>Theropoda</taxon>
        <taxon>Coelurosauria</taxon>
        <taxon>Aves</taxon>
        <taxon>Neognathae</taxon>
        <taxon>Neoaves</taxon>
        <taxon>Telluraves</taxon>
        <taxon>Australaves</taxon>
        <taxon>Passeriformes</taxon>
        <taxon>Muscicapidae</taxon>
        <taxon>Ficedula</taxon>
    </lineage>
</organism>
<dbReference type="PANTHER" id="PTHR10464">
    <property type="entry name" value="UREA TRANSPORTER"/>
    <property type="match status" value="1"/>
</dbReference>
<feature type="transmembrane region" description="Helical" evidence="8">
    <location>
        <begin position="170"/>
        <end position="189"/>
    </location>
</feature>
<keyword evidence="4 8" id="KW-0812">Transmembrane</keyword>